<keyword evidence="3" id="KW-1185">Reference proteome</keyword>
<dbReference type="AlphaFoldDB" id="A0A5P2BGJ0"/>
<evidence type="ECO:0000313" key="3">
    <source>
        <dbReference type="Proteomes" id="UP000323046"/>
    </source>
</evidence>
<reference evidence="2 3" key="1">
    <citation type="submission" date="2018-05" db="EMBL/GenBank/DDBJ databases">
        <title>Streptomyces venezuelae.</title>
        <authorList>
            <person name="Kim W."/>
            <person name="Lee N."/>
            <person name="Cho B.-K."/>
        </authorList>
    </citation>
    <scope>NUCLEOTIDE SEQUENCE [LARGE SCALE GENOMIC DNA]</scope>
    <source>
        <strain evidence="2 3">ATCC 14583</strain>
    </source>
</reference>
<name>A0A5P2BGJ0_STRVZ</name>
<gene>
    <name evidence="2" type="ORF">DEJ47_24525</name>
</gene>
<evidence type="ECO:0000313" key="2">
    <source>
        <dbReference type="EMBL" id="QES29177.1"/>
    </source>
</evidence>
<organism evidence="2 3">
    <name type="scientific">Streptomyces venezuelae</name>
    <dbReference type="NCBI Taxonomy" id="54571"/>
    <lineage>
        <taxon>Bacteria</taxon>
        <taxon>Bacillati</taxon>
        <taxon>Actinomycetota</taxon>
        <taxon>Actinomycetes</taxon>
        <taxon>Kitasatosporales</taxon>
        <taxon>Streptomycetaceae</taxon>
        <taxon>Streptomyces</taxon>
    </lineage>
</organism>
<dbReference type="RefSeq" id="WP_150171670.1">
    <property type="nucleotide sequence ID" value="NZ_CP029193.1"/>
</dbReference>
<dbReference type="Proteomes" id="UP000323046">
    <property type="component" value="Chromosome"/>
</dbReference>
<protein>
    <submittedName>
        <fullName evidence="2">Uncharacterized protein</fullName>
    </submittedName>
</protein>
<feature type="region of interest" description="Disordered" evidence="1">
    <location>
        <begin position="132"/>
        <end position="151"/>
    </location>
</feature>
<proteinExistence type="predicted"/>
<evidence type="ECO:0000256" key="1">
    <source>
        <dbReference type="SAM" id="MobiDB-lite"/>
    </source>
</evidence>
<accession>A0A5P2BGJ0</accession>
<dbReference type="OrthoDB" id="4167052at2"/>
<sequence>MPAPSKIVDEAEVEKWFQQKKTYAWMVQEYQRKYNRKTSISMWGNYRRRHRMQRRITRDDNLIPWAVEEKHRFRYEVIMLRLEARVRDGQELADRDAKKLRSWLADLEEKNAVVHYDPETEEGFFLIPREEQDTDIIRQPAEKTTKRRRAD</sequence>
<dbReference type="EMBL" id="CP029193">
    <property type="protein sequence ID" value="QES29177.1"/>
    <property type="molecule type" value="Genomic_DNA"/>
</dbReference>